<proteinExistence type="predicted"/>
<accession>A0A1V6V0S0</accession>
<sequence>MPSPSSSMDSDSSTCMDDYGRQIRPPKAYRSQKLHFFSYNPRDHAKFFNSIQQYSSSIINCCASTPRPMDLEFTSSVAKHLRRKSHLFVIIYGKYLDDNDDAEPIGTLF</sequence>
<comment type="caution">
    <text evidence="2">The sequence shown here is derived from an EMBL/GenBank/DDBJ whole genome shotgun (WGS) entry which is preliminary data.</text>
</comment>
<name>A0A1V6V0S0_9EURO</name>
<organism evidence="2 3">
    <name type="scientific">Penicillium coprophilum</name>
    <dbReference type="NCBI Taxonomy" id="36646"/>
    <lineage>
        <taxon>Eukaryota</taxon>
        <taxon>Fungi</taxon>
        <taxon>Dikarya</taxon>
        <taxon>Ascomycota</taxon>
        <taxon>Pezizomycotina</taxon>
        <taxon>Eurotiomycetes</taxon>
        <taxon>Eurotiomycetidae</taxon>
        <taxon>Eurotiales</taxon>
        <taxon>Aspergillaceae</taxon>
        <taxon>Penicillium</taxon>
    </lineage>
</organism>
<feature type="compositionally biased region" description="Low complexity" evidence="1">
    <location>
        <begin position="1"/>
        <end position="13"/>
    </location>
</feature>
<evidence type="ECO:0000313" key="2">
    <source>
        <dbReference type="EMBL" id="OQE44261.1"/>
    </source>
</evidence>
<protein>
    <submittedName>
        <fullName evidence="2">Uncharacterized protein</fullName>
    </submittedName>
</protein>
<feature type="region of interest" description="Disordered" evidence="1">
    <location>
        <begin position="1"/>
        <end position="22"/>
    </location>
</feature>
<evidence type="ECO:0000313" key="3">
    <source>
        <dbReference type="Proteomes" id="UP000191500"/>
    </source>
</evidence>
<dbReference type="EMBL" id="MDDG01000002">
    <property type="protein sequence ID" value="OQE44261.1"/>
    <property type="molecule type" value="Genomic_DNA"/>
</dbReference>
<evidence type="ECO:0000256" key="1">
    <source>
        <dbReference type="SAM" id="MobiDB-lite"/>
    </source>
</evidence>
<dbReference type="AlphaFoldDB" id="A0A1V6V0S0"/>
<keyword evidence="3" id="KW-1185">Reference proteome</keyword>
<gene>
    <name evidence="2" type="ORF">PENCOP_c002G07765</name>
</gene>
<dbReference type="Proteomes" id="UP000191500">
    <property type="component" value="Unassembled WGS sequence"/>
</dbReference>
<reference evidence="3" key="1">
    <citation type="journal article" date="2017" name="Nat. Microbiol.">
        <title>Global analysis of biosynthetic gene clusters reveals vast potential of secondary metabolite production in Penicillium species.</title>
        <authorList>
            <person name="Nielsen J.C."/>
            <person name="Grijseels S."/>
            <person name="Prigent S."/>
            <person name="Ji B."/>
            <person name="Dainat J."/>
            <person name="Nielsen K.F."/>
            <person name="Frisvad J.C."/>
            <person name="Workman M."/>
            <person name="Nielsen J."/>
        </authorList>
    </citation>
    <scope>NUCLEOTIDE SEQUENCE [LARGE SCALE GENOMIC DNA]</scope>
    <source>
        <strain evidence="3">IBT 31321</strain>
    </source>
</reference>